<dbReference type="EMBL" id="MU806019">
    <property type="protein sequence ID" value="KAJ3842034.1"/>
    <property type="molecule type" value="Genomic_DNA"/>
</dbReference>
<name>A0AA38PFL8_9AGAR</name>
<protein>
    <submittedName>
        <fullName evidence="3">Uncharacterized protein</fullName>
    </submittedName>
</protein>
<feature type="transmembrane region" description="Helical" evidence="2">
    <location>
        <begin position="291"/>
        <end position="317"/>
    </location>
</feature>
<sequence length="327" mass="36608">MDKDLRKTKTLLFNVSLINGVCLMLDPVIRAINWPIYSTLALPSMLSSHSPSAMNNTSPPYNSHTAFNYSTHSSNHATDNHHADVHRVGVQQRWHADSDRESHDTNQRNHRDQERARSNTNLNQEENPARRAENGQGHGAGNGSSSNSHQDATSPQAATPSARLPPLVTFWFLLATVCGFHDLWVMRPGTGKMLVEEIALAKLEDALPIKILTFEMLMDEYWLSDPIVQVSPQATEVILNFAHLFLAILGWPQALLPAFASVVLTLGQTTSIFIHIYFYPNFVSNPIRLSFVSWVIIVFFRVLIPAMIAFVVGGEICSPFTVKRVRR</sequence>
<gene>
    <name evidence="3" type="ORF">F5878DRAFT_608735</name>
</gene>
<comment type="caution">
    <text evidence="3">The sequence shown here is derived from an EMBL/GenBank/DDBJ whole genome shotgun (WGS) entry which is preliminary data.</text>
</comment>
<dbReference type="Proteomes" id="UP001163846">
    <property type="component" value="Unassembled WGS sequence"/>
</dbReference>
<keyword evidence="2" id="KW-0472">Membrane</keyword>
<proteinExistence type="predicted"/>
<accession>A0AA38PFL8</accession>
<feature type="compositionally biased region" description="Basic and acidic residues" evidence="1">
    <location>
        <begin position="94"/>
        <end position="117"/>
    </location>
</feature>
<keyword evidence="2" id="KW-1133">Transmembrane helix</keyword>
<evidence type="ECO:0000313" key="3">
    <source>
        <dbReference type="EMBL" id="KAJ3842034.1"/>
    </source>
</evidence>
<evidence type="ECO:0000313" key="4">
    <source>
        <dbReference type="Proteomes" id="UP001163846"/>
    </source>
</evidence>
<feature type="region of interest" description="Disordered" evidence="1">
    <location>
        <begin position="92"/>
        <end position="159"/>
    </location>
</feature>
<reference evidence="3" key="1">
    <citation type="submission" date="2022-08" db="EMBL/GenBank/DDBJ databases">
        <authorList>
            <consortium name="DOE Joint Genome Institute"/>
            <person name="Min B."/>
            <person name="Riley R."/>
            <person name="Sierra-Patev S."/>
            <person name="Naranjo-Ortiz M."/>
            <person name="Looney B."/>
            <person name="Konkel Z."/>
            <person name="Slot J.C."/>
            <person name="Sakamoto Y."/>
            <person name="Steenwyk J.L."/>
            <person name="Rokas A."/>
            <person name="Carro J."/>
            <person name="Camarero S."/>
            <person name="Ferreira P."/>
            <person name="Molpeceres G."/>
            <person name="Ruiz-Duenas F.J."/>
            <person name="Serrano A."/>
            <person name="Henrissat B."/>
            <person name="Drula E."/>
            <person name="Hughes K.W."/>
            <person name="Mata J.L."/>
            <person name="Ishikawa N.K."/>
            <person name="Vargas-Isla R."/>
            <person name="Ushijima S."/>
            <person name="Smith C.A."/>
            <person name="Ahrendt S."/>
            <person name="Andreopoulos W."/>
            <person name="He G."/>
            <person name="Labutti K."/>
            <person name="Lipzen A."/>
            <person name="Ng V."/>
            <person name="Sandor L."/>
            <person name="Barry K."/>
            <person name="Martinez A.T."/>
            <person name="Xiao Y."/>
            <person name="Gibbons J.G."/>
            <person name="Terashima K."/>
            <person name="Hibbett D.S."/>
            <person name="Grigoriev I.V."/>
        </authorList>
    </citation>
    <scope>NUCLEOTIDE SEQUENCE</scope>
    <source>
        <strain evidence="3">TFB9207</strain>
    </source>
</reference>
<keyword evidence="2" id="KW-0812">Transmembrane</keyword>
<organism evidence="3 4">
    <name type="scientific">Lentinula raphanica</name>
    <dbReference type="NCBI Taxonomy" id="153919"/>
    <lineage>
        <taxon>Eukaryota</taxon>
        <taxon>Fungi</taxon>
        <taxon>Dikarya</taxon>
        <taxon>Basidiomycota</taxon>
        <taxon>Agaricomycotina</taxon>
        <taxon>Agaricomycetes</taxon>
        <taxon>Agaricomycetidae</taxon>
        <taxon>Agaricales</taxon>
        <taxon>Marasmiineae</taxon>
        <taxon>Omphalotaceae</taxon>
        <taxon>Lentinula</taxon>
    </lineage>
</organism>
<evidence type="ECO:0000256" key="1">
    <source>
        <dbReference type="SAM" id="MobiDB-lite"/>
    </source>
</evidence>
<feature type="transmembrane region" description="Helical" evidence="2">
    <location>
        <begin position="254"/>
        <end position="279"/>
    </location>
</feature>
<keyword evidence="4" id="KW-1185">Reference proteome</keyword>
<evidence type="ECO:0000256" key="2">
    <source>
        <dbReference type="SAM" id="Phobius"/>
    </source>
</evidence>
<dbReference type="AlphaFoldDB" id="A0AA38PFL8"/>